<dbReference type="Proteomes" id="UP000447434">
    <property type="component" value="Chromosome 18"/>
</dbReference>
<evidence type="ECO:0000313" key="3">
    <source>
        <dbReference type="EMBL" id="KAE9594156.1"/>
    </source>
</evidence>
<protein>
    <recommendedName>
        <fullName evidence="2">At2g35280-like TPR domain-containing protein</fullName>
    </recommendedName>
</protein>
<sequence>MTISKTMKRTSNRRRHAHNNGSPTISPIKSLPNHLLVVEVVARVASHSFTDLFNLKKCCKEFLDAAGDSYINQHVSLDKFPLIQWFPNEKESFFLNQCKESKNIEALYREGLREYFNYPNGNIGGLDIMKVAAQNGHMEAKYVYGMITLCSKDIELRKQGLDYLRFVRVSKCVIRCRKRVKNLTKTLWKNDMILLRNEKTLCNNKNTCKGWRVKKGQWTLVDDEDDDYDDINMCEYCRWDHELEFFYRLFNVH</sequence>
<accession>A0A6A4NKG7</accession>
<gene>
    <name evidence="3" type="ORF">Lalb_Chr18g0050831</name>
</gene>
<dbReference type="OrthoDB" id="1865546at2759"/>
<dbReference type="Pfam" id="PF23310">
    <property type="entry name" value="TPR_27"/>
    <property type="match status" value="1"/>
</dbReference>
<feature type="domain" description="At2g35280-like TPR" evidence="2">
    <location>
        <begin position="79"/>
        <end position="184"/>
    </location>
</feature>
<evidence type="ECO:0000259" key="2">
    <source>
        <dbReference type="Pfam" id="PF23310"/>
    </source>
</evidence>
<dbReference type="PANTHER" id="PTHR33784">
    <property type="entry name" value="OS05G0482100 PROTEIN"/>
    <property type="match status" value="1"/>
</dbReference>
<proteinExistence type="predicted"/>
<dbReference type="PANTHER" id="PTHR33784:SF10">
    <property type="entry name" value="F-BOX PROTEIN"/>
    <property type="match status" value="1"/>
</dbReference>
<evidence type="ECO:0000256" key="1">
    <source>
        <dbReference type="SAM" id="MobiDB-lite"/>
    </source>
</evidence>
<name>A0A6A4NKG7_LUPAL</name>
<dbReference type="EMBL" id="WOCE01000018">
    <property type="protein sequence ID" value="KAE9594156.1"/>
    <property type="molecule type" value="Genomic_DNA"/>
</dbReference>
<dbReference type="AlphaFoldDB" id="A0A6A4NKG7"/>
<feature type="region of interest" description="Disordered" evidence="1">
    <location>
        <begin position="1"/>
        <end position="26"/>
    </location>
</feature>
<keyword evidence="4" id="KW-1185">Reference proteome</keyword>
<dbReference type="InterPro" id="IPR057136">
    <property type="entry name" value="At2g35280_TPR_dom"/>
</dbReference>
<evidence type="ECO:0000313" key="4">
    <source>
        <dbReference type="Proteomes" id="UP000447434"/>
    </source>
</evidence>
<organism evidence="3 4">
    <name type="scientific">Lupinus albus</name>
    <name type="common">White lupine</name>
    <name type="synonym">Lupinus termis</name>
    <dbReference type="NCBI Taxonomy" id="3870"/>
    <lineage>
        <taxon>Eukaryota</taxon>
        <taxon>Viridiplantae</taxon>
        <taxon>Streptophyta</taxon>
        <taxon>Embryophyta</taxon>
        <taxon>Tracheophyta</taxon>
        <taxon>Spermatophyta</taxon>
        <taxon>Magnoliopsida</taxon>
        <taxon>eudicotyledons</taxon>
        <taxon>Gunneridae</taxon>
        <taxon>Pentapetalae</taxon>
        <taxon>rosids</taxon>
        <taxon>fabids</taxon>
        <taxon>Fabales</taxon>
        <taxon>Fabaceae</taxon>
        <taxon>Papilionoideae</taxon>
        <taxon>50 kb inversion clade</taxon>
        <taxon>genistoids sensu lato</taxon>
        <taxon>core genistoids</taxon>
        <taxon>Genisteae</taxon>
        <taxon>Lupinus</taxon>
    </lineage>
</organism>
<feature type="compositionally biased region" description="Basic residues" evidence="1">
    <location>
        <begin position="1"/>
        <end position="18"/>
    </location>
</feature>
<comment type="caution">
    <text evidence="3">The sequence shown here is derived from an EMBL/GenBank/DDBJ whole genome shotgun (WGS) entry which is preliminary data.</text>
</comment>
<reference evidence="4" key="1">
    <citation type="journal article" date="2020" name="Nat. Commun.">
        <title>Genome sequence of the cluster root forming white lupin.</title>
        <authorList>
            <person name="Hufnagel B."/>
            <person name="Marques A."/>
            <person name="Soriano A."/>
            <person name="Marques L."/>
            <person name="Divol F."/>
            <person name="Doumas P."/>
            <person name="Sallet E."/>
            <person name="Mancinotti D."/>
            <person name="Carrere S."/>
            <person name="Marande W."/>
            <person name="Arribat S."/>
            <person name="Keller J."/>
            <person name="Huneau C."/>
            <person name="Blein T."/>
            <person name="Aime D."/>
            <person name="Laguerre M."/>
            <person name="Taylor J."/>
            <person name="Schubert V."/>
            <person name="Nelson M."/>
            <person name="Geu-Flores F."/>
            <person name="Crespi M."/>
            <person name="Gallardo-Guerrero K."/>
            <person name="Delaux P.-M."/>
            <person name="Salse J."/>
            <person name="Berges H."/>
            <person name="Guyot R."/>
            <person name="Gouzy J."/>
            <person name="Peret B."/>
        </authorList>
    </citation>
    <scope>NUCLEOTIDE SEQUENCE [LARGE SCALE GENOMIC DNA]</scope>
    <source>
        <strain evidence="4">cv. Amiga</strain>
    </source>
</reference>
<dbReference type="InterPro" id="IPR040338">
    <property type="entry name" value="At1g67623-like"/>
</dbReference>